<dbReference type="Proteomes" id="UP000499080">
    <property type="component" value="Unassembled WGS sequence"/>
</dbReference>
<dbReference type="OrthoDB" id="6773620at2759"/>
<accession>A0A4Y2JEY3</accession>
<evidence type="ECO:0008006" key="3">
    <source>
        <dbReference type="Google" id="ProtNLM"/>
    </source>
</evidence>
<dbReference type="PANTHER" id="PTHR47326:SF1">
    <property type="entry name" value="HTH PSQ-TYPE DOMAIN-CONTAINING PROTEIN"/>
    <property type="match status" value="1"/>
</dbReference>
<reference evidence="1 2" key="1">
    <citation type="journal article" date="2019" name="Sci. Rep.">
        <title>Orb-weaving spider Araneus ventricosus genome elucidates the spidroin gene catalogue.</title>
        <authorList>
            <person name="Kono N."/>
            <person name="Nakamura H."/>
            <person name="Ohtoshi R."/>
            <person name="Moran D.A.P."/>
            <person name="Shinohara A."/>
            <person name="Yoshida Y."/>
            <person name="Fujiwara M."/>
            <person name="Mori M."/>
            <person name="Tomita M."/>
            <person name="Arakawa K."/>
        </authorList>
    </citation>
    <scope>NUCLEOTIDE SEQUENCE [LARGE SCALE GENOMIC DNA]</scope>
</reference>
<dbReference type="EMBL" id="BGPR01003498">
    <property type="protein sequence ID" value="GBM88873.1"/>
    <property type="molecule type" value="Genomic_DNA"/>
</dbReference>
<dbReference type="Gene3D" id="3.30.420.10">
    <property type="entry name" value="Ribonuclease H-like superfamily/Ribonuclease H"/>
    <property type="match status" value="1"/>
</dbReference>
<sequence>MQDRVIGSFSFTEKTLASVIYLHMLESFVFSQFVELKPHVFLQQDGAPPHWDTIVHSSLHAHFTGRWIGLGGPIFWPPRSPDVTFSFGDL</sequence>
<gene>
    <name evidence="1" type="ORF">AVEN_134136_1</name>
</gene>
<dbReference type="AlphaFoldDB" id="A0A4Y2JEY3"/>
<comment type="caution">
    <text evidence="1">The sequence shown here is derived from an EMBL/GenBank/DDBJ whole genome shotgun (WGS) entry which is preliminary data.</text>
</comment>
<dbReference type="PANTHER" id="PTHR47326">
    <property type="entry name" value="TRANSPOSABLE ELEMENT TC3 TRANSPOSASE-LIKE PROTEIN"/>
    <property type="match status" value="1"/>
</dbReference>
<organism evidence="1 2">
    <name type="scientific">Araneus ventricosus</name>
    <name type="common">Orbweaver spider</name>
    <name type="synonym">Epeira ventricosa</name>
    <dbReference type="NCBI Taxonomy" id="182803"/>
    <lineage>
        <taxon>Eukaryota</taxon>
        <taxon>Metazoa</taxon>
        <taxon>Ecdysozoa</taxon>
        <taxon>Arthropoda</taxon>
        <taxon>Chelicerata</taxon>
        <taxon>Arachnida</taxon>
        <taxon>Araneae</taxon>
        <taxon>Araneomorphae</taxon>
        <taxon>Entelegynae</taxon>
        <taxon>Araneoidea</taxon>
        <taxon>Araneidae</taxon>
        <taxon>Araneus</taxon>
    </lineage>
</organism>
<name>A0A4Y2JEY3_ARAVE</name>
<proteinExistence type="predicted"/>
<dbReference type="InterPro" id="IPR036397">
    <property type="entry name" value="RNaseH_sf"/>
</dbReference>
<keyword evidence="2" id="KW-1185">Reference proteome</keyword>
<protein>
    <recommendedName>
        <fullName evidence="3">Tc1-like transposase DDE domain-containing protein</fullName>
    </recommendedName>
</protein>
<evidence type="ECO:0000313" key="1">
    <source>
        <dbReference type="EMBL" id="GBM88873.1"/>
    </source>
</evidence>
<evidence type="ECO:0000313" key="2">
    <source>
        <dbReference type="Proteomes" id="UP000499080"/>
    </source>
</evidence>
<dbReference type="GO" id="GO:0003676">
    <property type="term" value="F:nucleic acid binding"/>
    <property type="evidence" value="ECO:0007669"/>
    <property type="project" value="InterPro"/>
</dbReference>